<dbReference type="RefSeq" id="WP_304420204.1">
    <property type="nucleotide sequence ID" value="NZ_JANCMU010000001.1"/>
</dbReference>
<dbReference type="EMBL" id="JANCMU010000001">
    <property type="protein sequence ID" value="MDG4945636.1"/>
    <property type="molecule type" value="Genomic_DNA"/>
</dbReference>
<evidence type="ECO:0000313" key="2">
    <source>
        <dbReference type="EMBL" id="MDG4945636.1"/>
    </source>
</evidence>
<keyword evidence="2" id="KW-0378">Hydrolase</keyword>
<accession>A0A9X4MVG4</accession>
<organism evidence="2 3">
    <name type="scientific">Profundicola chukchiensis</name>
    <dbReference type="NCBI Taxonomy" id="2961959"/>
    <lineage>
        <taxon>Bacteria</taxon>
        <taxon>Pseudomonadati</taxon>
        <taxon>Bacteroidota</taxon>
        <taxon>Flavobacteriia</taxon>
        <taxon>Flavobacteriales</taxon>
        <taxon>Weeksellaceae</taxon>
        <taxon>Profundicola</taxon>
    </lineage>
</organism>
<dbReference type="InterPro" id="IPR024655">
    <property type="entry name" value="Asl1_glyco_hydro_catalytic"/>
</dbReference>
<dbReference type="AlphaFoldDB" id="A0A9X4MVG4"/>
<dbReference type="InterPro" id="IPR017853">
    <property type="entry name" value="GH"/>
</dbReference>
<evidence type="ECO:0000313" key="3">
    <source>
        <dbReference type="Proteomes" id="UP001152599"/>
    </source>
</evidence>
<keyword evidence="3" id="KW-1185">Reference proteome</keyword>
<dbReference type="Proteomes" id="UP001152599">
    <property type="component" value="Unassembled WGS sequence"/>
</dbReference>
<feature type="domain" description="Asl1-like glycosyl hydrolase catalytic" evidence="1">
    <location>
        <begin position="211"/>
        <end position="290"/>
    </location>
</feature>
<proteinExistence type="predicted"/>
<dbReference type="GO" id="GO:0016787">
    <property type="term" value="F:hydrolase activity"/>
    <property type="evidence" value="ECO:0007669"/>
    <property type="project" value="UniProtKB-KW"/>
</dbReference>
<sequence length="461" mass="54656">MMSCSTSHLSSTSPKEITSKPRLVPYNKTFIWGVNGHPVTNLDYVNTSLDQDLRLLKEHQFNAYRFDIRTDLDGNVRLHPDRFLVLLQKAQKEGISINPVLLINEFLDDFKLNLDEAYNRGYRQMKGFAHQYSEFIEYYTLGNEQELRFITAGSDGKYMHDYDIEKFKVVAAYLKGMHQGLKEVDPNAKAIINSAGWLHFGYYDLLQKEEVPYDILGYHWYSKNHTFISDFGEGRIIDILYERFQKPIWLTEINAKRGSYDSEISQSELMQTYIKSLHQQRHVEAFFVYELYDQPYLIHQDWAGPKEANFGIVKWKKAPYQYEYKPISKVLRFGIEEANHGYEDYIYALFSDLKNELPSKENLAYWVQRLKDLNNSPQIVHEFYEKNDIKRIAQKTPEAMISQTYQDLLHRLPLKSEIKFWLKKLEKNPNLDIRKSIIVSQDYWDESIWEGYERRTGFDRP</sequence>
<gene>
    <name evidence="2" type="ORF">NMK71_04350</name>
</gene>
<protein>
    <submittedName>
        <fullName evidence="2">Glycoside hydrolase family protein</fullName>
    </submittedName>
</protein>
<dbReference type="Pfam" id="PF11790">
    <property type="entry name" value="Glyco_hydro_cc"/>
    <property type="match status" value="1"/>
</dbReference>
<evidence type="ECO:0000259" key="1">
    <source>
        <dbReference type="Pfam" id="PF11790"/>
    </source>
</evidence>
<dbReference type="SUPFAM" id="SSF51445">
    <property type="entry name" value="(Trans)glycosidases"/>
    <property type="match status" value="1"/>
</dbReference>
<reference evidence="2" key="1">
    <citation type="submission" date="2022-07" db="EMBL/GenBank/DDBJ databases">
        <title>Description and genome-wide analysis of Profundicola chukchiensis gen. nov., sp. nov., marine bacteria isolated from bottom sediments of the Chukchi Sea.</title>
        <authorList>
            <person name="Romanenko L."/>
            <person name="Otstavnykh N."/>
            <person name="Kurilenko V."/>
            <person name="Eremeev V."/>
            <person name="Velansky P."/>
            <person name="Mikhailov V."/>
            <person name="Isaeva M."/>
        </authorList>
    </citation>
    <scope>NUCLEOTIDE SEQUENCE</scope>
    <source>
        <strain evidence="2">KMM 9713</strain>
    </source>
</reference>
<name>A0A9X4MVG4_9FLAO</name>
<comment type="caution">
    <text evidence="2">The sequence shown here is derived from an EMBL/GenBank/DDBJ whole genome shotgun (WGS) entry which is preliminary data.</text>
</comment>
<dbReference type="Gene3D" id="3.20.20.80">
    <property type="entry name" value="Glycosidases"/>
    <property type="match status" value="1"/>
</dbReference>